<dbReference type="OrthoDB" id="448923at2759"/>
<protein>
    <recommendedName>
        <fullName evidence="3">PD-(D/E)XK endonuclease-like domain-containing protein</fullName>
    </recommendedName>
</protein>
<evidence type="ECO:0000313" key="2">
    <source>
        <dbReference type="Proteomes" id="UP000186817"/>
    </source>
</evidence>
<reference evidence="1 2" key="1">
    <citation type="submission" date="2016-02" db="EMBL/GenBank/DDBJ databases">
        <title>Genome analysis of coral dinoflagellate symbionts highlights evolutionary adaptations to a symbiotic lifestyle.</title>
        <authorList>
            <person name="Aranda M."/>
            <person name="Li Y."/>
            <person name="Liew Y.J."/>
            <person name="Baumgarten S."/>
            <person name="Simakov O."/>
            <person name="Wilson M."/>
            <person name="Piel J."/>
            <person name="Ashoor H."/>
            <person name="Bougouffa S."/>
            <person name="Bajic V.B."/>
            <person name="Ryu T."/>
            <person name="Ravasi T."/>
            <person name="Bayer T."/>
            <person name="Micklem G."/>
            <person name="Kim H."/>
            <person name="Bhak J."/>
            <person name="Lajeunesse T.C."/>
            <person name="Voolstra C.R."/>
        </authorList>
    </citation>
    <scope>NUCLEOTIDE SEQUENCE [LARGE SCALE GENOMIC DNA]</scope>
    <source>
        <strain evidence="1 2">CCMP2467</strain>
    </source>
</reference>
<keyword evidence="2" id="KW-1185">Reference proteome</keyword>
<evidence type="ECO:0008006" key="3">
    <source>
        <dbReference type="Google" id="ProtNLM"/>
    </source>
</evidence>
<dbReference type="AlphaFoldDB" id="A0A1Q9EJR4"/>
<comment type="caution">
    <text evidence="1">The sequence shown here is derived from an EMBL/GenBank/DDBJ whole genome shotgun (WGS) entry which is preliminary data.</text>
</comment>
<gene>
    <name evidence="1" type="ORF">AK812_SmicGene8906</name>
</gene>
<dbReference type="EMBL" id="LSRX01000134">
    <property type="protein sequence ID" value="OLQ07637.1"/>
    <property type="molecule type" value="Genomic_DNA"/>
</dbReference>
<name>A0A1Q9EJR4_SYMMI</name>
<dbReference type="InterPro" id="IPR011604">
    <property type="entry name" value="PDDEXK-like_dom_sf"/>
</dbReference>
<organism evidence="1 2">
    <name type="scientific">Symbiodinium microadriaticum</name>
    <name type="common">Dinoflagellate</name>
    <name type="synonym">Zooxanthella microadriatica</name>
    <dbReference type="NCBI Taxonomy" id="2951"/>
    <lineage>
        <taxon>Eukaryota</taxon>
        <taxon>Sar</taxon>
        <taxon>Alveolata</taxon>
        <taxon>Dinophyceae</taxon>
        <taxon>Suessiales</taxon>
        <taxon>Symbiodiniaceae</taxon>
        <taxon>Symbiodinium</taxon>
    </lineage>
</organism>
<dbReference type="Proteomes" id="UP000186817">
    <property type="component" value="Unassembled WGS sequence"/>
</dbReference>
<proteinExistence type="predicted"/>
<accession>A0A1Q9EJR4</accession>
<sequence length="792" mass="88722">MKKRYLQGDGRLMALFFKQDAFDSEMPLDLQTFHFRMTPKLETAAKLGPMSEQRSKYPACRPGVMISPNIEDFPLDMADKCKDRYKDVCLIDCFNAHGIKVSYDRDGPLWALADGNPILEPHRKKLAPMAYKSLLLPGQYILGSNGHFVAIRVIENEPLNADLPCLACASIGGADEEDRVSGDGTVSMLTNAKENHPLSSLAVKETGAMRFAMRLCPRCPAQLGDFLGAASGGSAPITTECDDLIYTKRVCALVKKARRLVSGWTTTTGCAVPIRSDAPKGTTAKSPTQFLAPVKQPDTLALLNPHRRDSAITFESSGHRYLIRGVPTNGSVTGMVHHFAQDFVEQAVIEAMQQSVRWPRPSYLRDEVLTSELSVLATLEPGFVTEFLQRPRNEVRLCEMLWEAQQRNPDIKQEIAKLAMTKEDILLKWQTQRDEAAAYGTYVHYLLEAFLNGFDVPMQSPEFQMFLRFLVSLPALRAYRTEWVIYGDLENIAGTIDFCATDARGRLYLFDWKRSAGLRGKYKTTGSSMKKPLQHLADQQGIHYRLQLNCYRFLLEKYYAKEVAAMFVVCVHPDNSPQAFVDSVPILHEETKTIMKIWEHEACRSRSGDVSGGSTYAADLPQDVLLSLATCFTCPDYLQRFQACSRSCRRAVLDPTAWQGQVIDMEPQGPNLAQFLRAARLVHLWSRAEAVILPAGRLSKIPHMLQNLRIGWRLEYKAVQDVLNTLTSYLWESSRPLFGQAEFSVTMKHPANALIVGARGTADNLARRMLTTKPAVAAADTFRPPPSFNIFC</sequence>
<dbReference type="Gene3D" id="3.90.320.10">
    <property type="match status" value="1"/>
</dbReference>
<evidence type="ECO:0000313" key="1">
    <source>
        <dbReference type="EMBL" id="OLQ07637.1"/>
    </source>
</evidence>